<dbReference type="SUPFAM" id="SSF50044">
    <property type="entry name" value="SH3-domain"/>
    <property type="match status" value="2"/>
</dbReference>
<dbReference type="EMBL" id="SMGQ01000013">
    <property type="protein sequence ID" value="TCK92674.1"/>
    <property type="molecule type" value="Genomic_DNA"/>
</dbReference>
<name>A0A4R1MN03_9FIRM</name>
<dbReference type="AlphaFoldDB" id="A0A4R1MN03"/>
<evidence type="ECO:0000313" key="3">
    <source>
        <dbReference type="EMBL" id="TCK92674.1"/>
    </source>
</evidence>
<comment type="caution">
    <text evidence="3">The sequence shown here is derived from an EMBL/GenBank/DDBJ whole genome shotgun (WGS) entry which is preliminary data.</text>
</comment>
<reference evidence="3 4" key="1">
    <citation type="submission" date="2019-03" db="EMBL/GenBank/DDBJ databases">
        <title>Genomic Encyclopedia of Type Strains, Phase IV (KMG-IV): sequencing the most valuable type-strain genomes for metagenomic binning, comparative biology and taxonomic classification.</title>
        <authorList>
            <person name="Goeker M."/>
        </authorList>
    </citation>
    <scope>NUCLEOTIDE SEQUENCE [LARGE SCALE GENOMIC DNA]</scope>
    <source>
        <strain evidence="3 4">DSM 24176</strain>
    </source>
</reference>
<evidence type="ECO:0000313" key="4">
    <source>
        <dbReference type="Proteomes" id="UP000294545"/>
    </source>
</evidence>
<organism evidence="3 4">
    <name type="scientific">Natranaerovirga hydrolytica</name>
    <dbReference type="NCBI Taxonomy" id="680378"/>
    <lineage>
        <taxon>Bacteria</taxon>
        <taxon>Bacillati</taxon>
        <taxon>Bacillota</taxon>
        <taxon>Clostridia</taxon>
        <taxon>Lachnospirales</taxon>
        <taxon>Natranaerovirgaceae</taxon>
        <taxon>Natranaerovirga</taxon>
    </lineage>
</organism>
<dbReference type="InterPro" id="IPR036028">
    <property type="entry name" value="SH3-like_dom_sf"/>
</dbReference>
<dbReference type="Pfam" id="PF07653">
    <property type="entry name" value="SH3_2"/>
    <property type="match status" value="1"/>
</dbReference>
<dbReference type="PIRSF" id="PIRSF034961">
    <property type="entry name" value="UCP034961_SH3_2"/>
    <property type="match status" value="1"/>
</dbReference>
<sequence>MNRLNKYEVIQSRKSDYPKPIQLRKGDVVQVGRASSQEDGWENWIYCTNNDISGWVPKQILESNENETGLIIEDYTARELEITKGEIIVSEKEMNGWVWGFKENEEDNKGWIPLENIKKMKE</sequence>
<evidence type="ECO:0000259" key="2">
    <source>
        <dbReference type="SMART" id="SM00326"/>
    </source>
</evidence>
<accession>A0A4R1MN03</accession>
<keyword evidence="1" id="KW-0728">SH3 domain</keyword>
<dbReference type="Gene3D" id="2.30.30.40">
    <property type="entry name" value="SH3 Domains"/>
    <property type="match status" value="1"/>
</dbReference>
<protein>
    <submittedName>
        <fullName evidence="3">Variant SH3 domain-containing protein</fullName>
    </submittedName>
</protein>
<dbReference type="Proteomes" id="UP000294545">
    <property type="component" value="Unassembled WGS sequence"/>
</dbReference>
<dbReference type="RefSeq" id="WP_132282539.1">
    <property type="nucleotide sequence ID" value="NZ_SMGQ01000013.1"/>
</dbReference>
<proteinExistence type="predicted"/>
<gene>
    <name evidence="3" type="ORF">EDC19_1828</name>
</gene>
<dbReference type="InterPro" id="IPR001452">
    <property type="entry name" value="SH3_domain"/>
</dbReference>
<feature type="domain" description="SH3" evidence="2">
    <location>
        <begin position="5"/>
        <end position="65"/>
    </location>
</feature>
<evidence type="ECO:0000256" key="1">
    <source>
        <dbReference type="ARBA" id="ARBA00022443"/>
    </source>
</evidence>
<dbReference type="SMART" id="SM00326">
    <property type="entry name" value="SH3"/>
    <property type="match status" value="2"/>
</dbReference>
<dbReference type="InterPro" id="IPR014593">
    <property type="entry name" value="UCP034961_SH3_2"/>
</dbReference>
<feature type="domain" description="SH3" evidence="2">
    <location>
        <begin position="67"/>
        <end position="121"/>
    </location>
</feature>
<dbReference type="CDD" id="cd00174">
    <property type="entry name" value="SH3"/>
    <property type="match status" value="1"/>
</dbReference>
<dbReference type="OrthoDB" id="1030757at2"/>
<keyword evidence="4" id="KW-1185">Reference proteome</keyword>